<gene>
    <name evidence="1" type="ORF">POF45_00375</name>
</gene>
<proteinExistence type="predicted"/>
<protein>
    <submittedName>
        <fullName evidence="1">Uncharacterized protein</fullName>
    </submittedName>
</protein>
<dbReference type="EMBL" id="JARBWL010000001">
    <property type="protein sequence ID" value="MDI2589888.1"/>
    <property type="molecule type" value="Genomic_DNA"/>
</dbReference>
<dbReference type="Proteomes" id="UP001159100">
    <property type="component" value="Unassembled WGS sequence"/>
</dbReference>
<sequence>MLDSIFKSATSPGPVGRVQALSLGRECVPFVADGAKFLIEFVAPPFLRGETFFQEMLYIDQEGDYFIPKLDHRRISVWTGPDAEGEWSEASSLDAGFQTLEFARLFQRAVFAYFHSSPNIDQYFFEASEQFGSFVQEKALLADEHLNARCAVTIFKQIAAPFYGFTLNHIL</sequence>
<evidence type="ECO:0000313" key="2">
    <source>
        <dbReference type="Proteomes" id="UP001159100"/>
    </source>
</evidence>
<dbReference type="RefSeq" id="WP_282314735.1">
    <property type="nucleotide sequence ID" value="NZ_JARBWL010000001.1"/>
</dbReference>
<reference evidence="1 2" key="1">
    <citation type="submission" date="2023-02" db="EMBL/GenBank/DDBJ databases">
        <title>Pseudomonas chrutzelriedensis sp. nov., a potently antifungal strain isolated from moss.</title>
        <authorList>
            <person name="Schnyder A."/>
            <person name="Kalawong R."/>
            <person name="Eberl L."/>
            <person name="Agnoli K."/>
        </authorList>
    </citation>
    <scope>NUCLEOTIDE SEQUENCE [LARGE SCALE GENOMIC DNA]</scope>
    <source>
        <strain evidence="1 2">681</strain>
    </source>
</reference>
<accession>A0ABT6QGF2</accession>
<keyword evidence="2" id="KW-1185">Reference proteome</keyword>
<evidence type="ECO:0000313" key="1">
    <source>
        <dbReference type="EMBL" id="MDI2589888.1"/>
    </source>
</evidence>
<organism evidence="1 2">
    <name type="scientific">Pseudomonas fungipugnans</name>
    <dbReference type="NCBI Taxonomy" id="3024217"/>
    <lineage>
        <taxon>Bacteria</taxon>
        <taxon>Pseudomonadati</taxon>
        <taxon>Pseudomonadota</taxon>
        <taxon>Gammaproteobacteria</taxon>
        <taxon>Pseudomonadales</taxon>
        <taxon>Pseudomonadaceae</taxon>
        <taxon>Pseudomonas</taxon>
    </lineage>
</organism>
<comment type="caution">
    <text evidence="1">The sequence shown here is derived from an EMBL/GenBank/DDBJ whole genome shotgun (WGS) entry which is preliminary data.</text>
</comment>
<name>A0ABT6QGF2_9PSED</name>